<keyword evidence="2" id="KW-1185">Reference proteome</keyword>
<dbReference type="Pfam" id="PF14119">
    <property type="entry name" value="DUF4288"/>
    <property type="match status" value="1"/>
</dbReference>
<sequence length="118" mass="14005">MKWFIAKLVYQIVIGDGQHKAQFEEQLRLIAASHQHEACRKARQIGKSEEQEFENIHHQIVRWQFLDVSELYPVEEIEDGMELYSHIEEPDFPDSYLKLLKHKSTSIDLDILIQDEEI</sequence>
<dbReference type="AlphaFoldDB" id="A0A1I7MY41"/>
<dbReference type="RefSeq" id="WP_092456134.1">
    <property type="nucleotide sequence ID" value="NZ_FPCJ01000001.1"/>
</dbReference>
<dbReference type="Proteomes" id="UP000199537">
    <property type="component" value="Unassembled WGS sequence"/>
</dbReference>
<evidence type="ECO:0000313" key="2">
    <source>
        <dbReference type="Proteomes" id="UP000199537"/>
    </source>
</evidence>
<proteinExistence type="predicted"/>
<dbReference type="STRING" id="1393122.SAMN05660895_0072"/>
<dbReference type="InterPro" id="IPR025630">
    <property type="entry name" value="DUF4288"/>
</dbReference>
<dbReference type="OrthoDB" id="795527at2"/>
<accession>A0A1I7MY41</accession>
<dbReference type="EMBL" id="FPCJ01000001">
    <property type="protein sequence ID" value="SFV27246.1"/>
    <property type="molecule type" value="Genomic_DNA"/>
</dbReference>
<reference evidence="2" key="1">
    <citation type="submission" date="2016-10" db="EMBL/GenBank/DDBJ databases">
        <authorList>
            <person name="Varghese N."/>
            <person name="Submissions S."/>
        </authorList>
    </citation>
    <scope>NUCLEOTIDE SEQUENCE [LARGE SCALE GENOMIC DNA]</scope>
    <source>
        <strain evidence="2">DSM 14807</strain>
    </source>
</reference>
<evidence type="ECO:0008006" key="3">
    <source>
        <dbReference type="Google" id="ProtNLM"/>
    </source>
</evidence>
<name>A0A1I7MY41_9BACT</name>
<organism evidence="1 2">
    <name type="scientific">Thermoflavifilum thermophilum</name>
    <dbReference type="NCBI Taxonomy" id="1393122"/>
    <lineage>
        <taxon>Bacteria</taxon>
        <taxon>Pseudomonadati</taxon>
        <taxon>Bacteroidota</taxon>
        <taxon>Chitinophagia</taxon>
        <taxon>Chitinophagales</taxon>
        <taxon>Chitinophagaceae</taxon>
        <taxon>Thermoflavifilum</taxon>
    </lineage>
</organism>
<protein>
    <recommendedName>
        <fullName evidence="3">DUF4288 domain-containing protein</fullName>
    </recommendedName>
</protein>
<evidence type="ECO:0000313" key="1">
    <source>
        <dbReference type="EMBL" id="SFV27246.1"/>
    </source>
</evidence>
<gene>
    <name evidence="1" type="ORF">SAMN05660895_0072</name>
</gene>